<accession>A0ABW2SS86</accession>
<sequence length="256" mass="27311">MIDEPLERLRTAARRTRELALDRAGTGLGHEDADDDVGTIGTDGALGFDPFPLLEALHRHGVRAVVIGQVAGIMHGSTELTGDLDLLWDGVPAHAPALAAAFTSVDAQLADETGNPVATHPDSFLRPKVQFTSPGAGGDCCTPALPWGNLHVRECLDHAITAVDPGGLEVHYVSRQDLIRMRRALGRPKDLRRADELDSLTSDSAEDRSTSGGAEAAGDRQEQASETSADDDDDFDAPAFIKSAPARRRPRNGRKT</sequence>
<dbReference type="Gene3D" id="3.30.460.40">
    <property type="match status" value="1"/>
</dbReference>
<reference evidence="3" key="1">
    <citation type="journal article" date="2019" name="Int. J. Syst. Evol. Microbiol.">
        <title>The Global Catalogue of Microorganisms (GCM) 10K type strain sequencing project: providing services to taxonomists for standard genome sequencing and annotation.</title>
        <authorList>
            <consortium name="The Broad Institute Genomics Platform"/>
            <consortium name="The Broad Institute Genome Sequencing Center for Infectious Disease"/>
            <person name="Wu L."/>
            <person name="Ma J."/>
        </authorList>
    </citation>
    <scope>NUCLEOTIDE SEQUENCE [LARGE SCALE GENOMIC DNA]</scope>
    <source>
        <strain evidence="3">JCM 10083</strain>
    </source>
</reference>
<protein>
    <submittedName>
        <fullName evidence="2">Uncharacterized protein</fullName>
    </submittedName>
</protein>
<keyword evidence="3" id="KW-1185">Reference proteome</keyword>
<dbReference type="Proteomes" id="UP001596514">
    <property type="component" value="Unassembled WGS sequence"/>
</dbReference>
<gene>
    <name evidence="2" type="ORF">ACFQVD_03330</name>
</gene>
<evidence type="ECO:0000256" key="1">
    <source>
        <dbReference type="SAM" id="MobiDB-lite"/>
    </source>
</evidence>
<feature type="region of interest" description="Disordered" evidence="1">
    <location>
        <begin position="194"/>
        <end position="256"/>
    </location>
</feature>
<dbReference type="InterPro" id="IPR043519">
    <property type="entry name" value="NT_sf"/>
</dbReference>
<dbReference type="SUPFAM" id="SSF81301">
    <property type="entry name" value="Nucleotidyltransferase"/>
    <property type="match status" value="1"/>
</dbReference>
<comment type="caution">
    <text evidence="2">The sequence shown here is derived from an EMBL/GenBank/DDBJ whole genome shotgun (WGS) entry which is preliminary data.</text>
</comment>
<evidence type="ECO:0000313" key="3">
    <source>
        <dbReference type="Proteomes" id="UP001596514"/>
    </source>
</evidence>
<evidence type="ECO:0000313" key="2">
    <source>
        <dbReference type="EMBL" id="MFC7599140.1"/>
    </source>
</evidence>
<dbReference type="EMBL" id="JBHTEE010000001">
    <property type="protein sequence ID" value="MFC7599140.1"/>
    <property type="molecule type" value="Genomic_DNA"/>
</dbReference>
<dbReference type="RefSeq" id="WP_343963498.1">
    <property type="nucleotide sequence ID" value="NZ_BAAAGK010000017.1"/>
</dbReference>
<feature type="compositionally biased region" description="Basic residues" evidence="1">
    <location>
        <begin position="245"/>
        <end position="256"/>
    </location>
</feature>
<proteinExistence type="predicted"/>
<name>A0ABW2SS86_9ACTN</name>
<organism evidence="2 3">
    <name type="scientific">Streptosporangium amethystogenes subsp. fukuiense</name>
    <dbReference type="NCBI Taxonomy" id="698418"/>
    <lineage>
        <taxon>Bacteria</taxon>
        <taxon>Bacillati</taxon>
        <taxon>Actinomycetota</taxon>
        <taxon>Actinomycetes</taxon>
        <taxon>Streptosporangiales</taxon>
        <taxon>Streptosporangiaceae</taxon>
        <taxon>Streptosporangium</taxon>
    </lineage>
</organism>